<dbReference type="Pfam" id="PF01485">
    <property type="entry name" value="IBR"/>
    <property type="match status" value="2"/>
</dbReference>
<dbReference type="InterPro" id="IPR031127">
    <property type="entry name" value="E3_UB_ligase_RBR"/>
</dbReference>
<dbReference type="AlphaFoldDB" id="A0A6A6ANR2"/>
<evidence type="ECO:0000313" key="12">
    <source>
        <dbReference type="EMBL" id="KAF2132131.1"/>
    </source>
</evidence>
<evidence type="ECO:0000256" key="5">
    <source>
        <dbReference type="ARBA" id="ARBA00022737"/>
    </source>
</evidence>
<dbReference type="Gene3D" id="3.30.40.10">
    <property type="entry name" value="Zinc/RING finger domain, C3HC4 (zinc finger)"/>
    <property type="match status" value="1"/>
</dbReference>
<keyword evidence="6 9" id="KW-0863">Zinc-finger</keyword>
<comment type="catalytic activity">
    <reaction evidence="1">
        <text>[E2 ubiquitin-conjugating enzyme]-S-ubiquitinyl-L-cysteine + [acceptor protein]-L-lysine = [E2 ubiquitin-conjugating enzyme]-L-cysteine + [acceptor protein]-N(6)-ubiquitinyl-L-lysine.</text>
        <dbReference type="EC" id="2.3.2.31"/>
    </reaction>
</comment>
<dbReference type="CDD" id="cd20335">
    <property type="entry name" value="BRcat_RBR"/>
    <property type="match status" value="1"/>
</dbReference>
<dbReference type="Gene3D" id="1.20.120.1750">
    <property type="match status" value="1"/>
</dbReference>
<accession>A0A6A6ANR2</accession>
<evidence type="ECO:0000256" key="8">
    <source>
        <dbReference type="ARBA" id="ARBA00022833"/>
    </source>
</evidence>
<dbReference type="PROSITE" id="PS51873">
    <property type="entry name" value="TRIAD"/>
    <property type="match status" value="1"/>
</dbReference>
<evidence type="ECO:0000256" key="4">
    <source>
        <dbReference type="ARBA" id="ARBA00022723"/>
    </source>
</evidence>
<dbReference type="InterPro" id="IPR001841">
    <property type="entry name" value="Znf_RING"/>
</dbReference>
<dbReference type="OrthoDB" id="1431934at2759"/>
<keyword evidence="5" id="KW-0677">Repeat</keyword>
<keyword evidence="13" id="KW-1185">Reference proteome</keyword>
<organism evidence="12 13">
    <name type="scientific">Dothidotthia symphoricarpi CBS 119687</name>
    <dbReference type="NCBI Taxonomy" id="1392245"/>
    <lineage>
        <taxon>Eukaryota</taxon>
        <taxon>Fungi</taxon>
        <taxon>Dikarya</taxon>
        <taxon>Ascomycota</taxon>
        <taxon>Pezizomycotina</taxon>
        <taxon>Dothideomycetes</taxon>
        <taxon>Pleosporomycetidae</taxon>
        <taxon>Pleosporales</taxon>
        <taxon>Dothidotthiaceae</taxon>
        <taxon>Dothidotthia</taxon>
    </lineage>
</organism>
<keyword evidence="3" id="KW-0808">Transferase</keyword>
<protein>
    <recommendedName>
        <fullName evidence="2">RBR-type E3 ubiquitin transferase</fullName>
        <ecNumber evidence="2">2.3.2.31</ecNumber>
    </recommendedName>
</protein>
<dbReference type="InterPro" id="IPR044066">
    <property type="entry name" value="TRIAD_supradom"/>
</dbReference>
<dbReference type="SUPFAM" id="SSF57850">
    <property type="entry name" value="RING/U-box"/>
    <property type="match status" value="3"/>
</dbReference>
<feature type="domain" description="RING-type" evidence="11">
    <location>
        <begin position="19"/>
        <end position="240"/>
    </location>
</feature>
<dbReference type="GeneID" id="54403775"/>
<evidence type="ECO:0000256" key="7">
    <source>
        <dbReference type="ARBA" id="ARBA00022786"/>
    </source>
</evidence>
<evidence type="ECO:0000256" key="1">
    <source>
        <dbReference type="ARBA" id="ARBA00001798"/>
    </source>
</evidence>
<reference evidence="12" key="1">
    <citation type="journal article" date="2020" name="Stud. Mycol.">
        <title>101 Dothideomycetes genomes: a test case for predicting lifestyles and emergence of pathogens.</title>
        <authorList>
            <person name="Haridas S."/>
            <person name="Albert R."/>
            <person name="Binder M."/>
            <person name="Bloem J."/>
            <person name="Labutti K."/>
            <person name="Salamov A."/>
            <person name="Andreopoulos B."/>
            <person name="Baker S."/>
            <person name="Barry K."/>
            <person name="Bills G."/>
            <person name="Bluhm B."/>
            <person name="Cannon C."/>
            <person name="Castanera R."/>
            <person name="Culley D."/>
            <person name="Daum C."/>
            <person name="Ezra D."/>
            <person name="Gonzalez J."/>
            <person name="Henrissat B."/>
            <person name="Kuo A."/>
            <person name="Liang C."/>
            <person name="Lipzen A."/>
            <person name="Lutzoni F."/>
            <person name="Magnuson J."/>
            <person name="Mondo S."/>
            <person name="Nolan M."/>
            <person name="Ohm R."/>
            <person name="Pangilinan J."/>
            <person name="Park H.-J."/>
            <person name="Ramirez L."/>
            <person name="Alfaro M."/>
            <person name="Sun H."/>
            <person name="Tritt A."/>
            <person name="Yoshinaga Y."/>
            <person name="Zwiers L.-H."/>
            <person name="Turgeon B."/>
            <person name="Goodwin S."/>
            <person name="Spatafora J."/>
            <person name="Crous P."/>
            <person name="Grigoriev I."/>
        </authorList>
    </citation>
    <scope>NUCLEOTIDE SEQUENCE</scope>
    <source>
        <strain evidence="12">CBS 119687</strain>
    </source>
</reference>
<dbReference type="RefSeq" id="XP_033526518.1">
    <property type="nucleotide sequence ID" value="XM_033663343.1"/>
</dbReference>
<sequence length="248" mass="28536">MARALQEEEEEQSRKMPRNTRECAVCSDDIAIAELPSLANCAHQPQTCAECYGVWITTQLRDNSWREVKCPANECKIILAYYEIQQYAAQEIFEQYDTFTARAVFSDDPNFRWCRAEGCKSGQFHDGGQDGNIFTCAACKLKVCIVHEDTWHEGETCEEYEYRRSGKKEQDQRAQEEASLQEISKSTKKCPGAGCVYNIEKNDGCDHMTCSKCRYEFCWICLCDYNEVRSKGNAAHTDDCKYHTTRLH</sequence>
<evidence type="ECO:0000256" key="6">
    <source>
        <dbReference type="ARBA" id="ARBA00022771"/>
    </source>
</evidence>
<name>A0A6A6ANR2_9PLEO</name>
<dbReference type="EMBL" id="ML977501">
    <property type="protein sequence ID" value="KAF2132131.1"/>
    <property type="molecule type" value="Genomic_DNA"/>
</dbReference>
<dbReference type="Proteomes" id="UP000799771">
    <property type="component" value="Unassembled WGS sequence"/>
</dbReference>
<dbReference type="GO" id="GO:0061630">
    <property type="term" value="F:ubiquitin protein ligase activity"/>
    <property type="evidence" value="ECO:0007669"/>
    <property type="project" value="UniProtKB-EC"/>
</dbReference>
<dbReference type="SMART" id="SM00647">
    <property type="entry name" value="IBR"/>
    <property type="match status" value="2"/>
</dbReference>
<evidence type="ECO:0000259" key="10">
    <source>
        <dbReference type="PROSITE" id="PS50089"/>
    </source>
</evidence>
<dbReference type="GO" id="GO:0016567">
    <property type="term" value="P:protein ubiquitination"/>
    <property type="evidence" value="ECO:0007669"/>
    <property type="project" value="InterPro"/>
</dbReference>
<feature type="domain" description="RING-type" evidence="10">
    <location>
        <begin position="23"/>
        <end position="74"/>
    </location>
</feature>
<evidence type="ECO:0000256" key="2">
    <source>
        <dbReference type="ARBA" id="ARBA00012251"/>
    </source>
</evidence>
<dbReference type="GO" id="GO:0008270">
    <property type="term" value="F:zinc ion binding"/>
    <property type="evidence" value="ECO:0007669"/>
    <property type="project" value="UniProtKB-KW"/>
</dbReference>
<evidence type="ECO:0000256" key="3">
    <source>
        <dbReference type="ARBA" id="ARBA00022679"/>
    </source>
</evidence>
<evidence type="ECO:0000256" key="9">
    <source>
        <dbReference type="PROSITE-ProRule" id="PRU00175"/>
    </source>
</evidence>
<keyword evidence="4" id="KW-0479">Metal-binding</keyword>
<dbReference type="InterPro" id="IPR002867">
    <property type="entry name" value="IBR_dom"/>
</dbReference>
<dbReference type="PROSITE" id="PS50089">
    <property type="entry name" value="ZF_RING_2"/>
    <property type="match status" value="1"/>
</dbReference>
<dbReference type="InterPro" id="IPR013083">
    <property type="entry name" value="Znf_RING/FYVE/PHD"/>
</dbReference>
<evidence type="ECO:0000313" key="13">
    <source>
        <dbReference type="Proteomes" id="UP000799771"/>
    </source>
</evidence>
<proteinExistence type="predicted"/>
<gene>
    <name evidence="12" type="ORF">P153DRAFT_284705</name>
</gene>
<keyword evidence="7" id="KW-0833">Ubl conjugation pathway</keyword>
<evidence type="ECO:0000259" key="11">
    <source>
        <dbReference type="PROSITE" id="PS51873"/>
    </source>
</evidence>
<keyword evidence="8" id="KW-0862">Zinc</keyword>
<dbReference type="EC" id="2.3.2.31" evidence="2"/>
<dbReference type="PANTHER" id="PTHR11685">
    <property type="entry name" value="RBR FAMILY RING FINGER AND IBR DOMAIN-CONTAINING"/>
    <property type="match status" value="1"/>
</dbReference>